<comment type="caution">
    <text evidence="4">The sequence shown here is derived from an EMBL/GenBank/DDBJ whole genome shotgun (WGS) entry which is preliminary data.</text>
</comment>
<feature type="compositionally biased region" description="Pro residues" evidence="2">
    <location>
        <begin position="442"/>
        <end position="452"/>
    </location>
</feature>
<keyword evidence="5" id="KW-1185">Reference proteome</keyword>
<name>A0A9P9FJ08_9HYPO</name>
<feature type="region of interest" description="Disordered" evidence="2">
    <location>
        <begin position="190"/>
        <end position="254"/>
    </location>
</feature>
<dbReference type="OrthoDB" id="4150019at2759"/>
<dbReference type="SMART" id="SM00066">
    <property type="entry name" value="GAL4"/>
    <property type="match status" value="1"/>
</dbReference>
<evidence type="ECO:0000313" key="4">
    <source>
        <dbReference type="EMBL" id="KAH7163131.1"/>
    </source>
</evidence>
<dbReference type="Proteomes" id="UP000717696">
    <property type="component" value="Unassembled WGS sequence"/>
</dbReference>
<dbReference type="PROSITE" id="PS50048">
    <property type="entry name" value="ZN2_CY6_FUNGAL_2"/>
    <property type="match status" value="1"/>
</dbReference>
<dbReference type="EMBL" id="JAGMUU010000001">
    <property type="protein sequence ID" value="KAH7163131.1"/>
    <property type="molecule type" value="Genomic_DNA"/>
</dbReference>
<feature type="compositionally biased region" description="Polar residues" evidence="2">
    <location>
        <begin position="406"/>
        <end position="417"/>
    </location>
</feature>
<feature type="region of interest" description="Disordered" evidence="2">
    <location>
        <begin position="404"/>
        <end position="452"/>
    </location>
</feature>
<dbReference type="GO" id="GO:0008270">
    <property type="term" value="F:zinc ion binding"/>
    <property type="evidence" value="ECO:0007669"/>
    <property type="project" value="InterPro"/>
</dbReference>
<dbReference type="GO" id="GO:0000981">
    <property type="term" value="F:DNA-binding transcription factor activity, RNA polymerase II-specific"/>
    <property type="evidence" value="ECO:0007669"/>
    <property type="project" value="InterPro"/>
</dbReference>
<dbReference type="PROSITE" id="PS00463">
    <property type="entry name" value="ZN2_CY6_FUNGAL_1"/>
    <property type="match status" value="1"/>
</dbReference>
<evidence type="ECO:0000256" key="2">
    <source>
        <dbReference type="SAM" id="MobiDB-lite"/>
    </source>
</evidence>
<dbReference type="InterPro" id="IPR001138">
    <property type="entry name" value="Zn2Cys6_DnaBD"/>
</dbReference>
<feature type="domain" description="Zn(2)-C6 fungal-type" evidence="3">
    <location>
        <begin position="135"/>
        <end position="169"/>
    </location>
</feature>
<protein>
    <recommendedName>
        <fullName evidence="3">Zn(2)-C6 fungal-type domain-containing protein</fullName>
    </recommendedName>
</protein>
<feature type="region of interest" description="Disordered" evidence="2">
    <location>
        <begin position="267"/>
        <end position="287"/>
    </location>
</feature>
<dbReference type="CDD" id="cd00067">
    <property type="entry name" value="GAL4"/>
    <property type="match status" value="1"/>
</dbReference>
<dbReference type="InterPro" id="IPR036864">
    <property type="entry name" value="Zn2-C6_fun-type_DNA-bd_sf"/>
</dbReference>
<reference evidence="4" key="1">
    <citation type="journal article" date="2021" name="Nat. Commun.">
        <title>Genetic determinants of endophytism in the Arabidopsis root mycobiome.</title>
        <authorList>
            <person name="Mesny F."/>
            <person name="Miyauchi S."/>
            <person name="Thiergart T."/>
            <person name="Pickel B."/>
            <person name="Atanasova L."/>
            <person name="Karlsson M."/>
            <person name="Huettel B."/>
            <person name="Barry K.W."/>
            <person name="Haridas S."/>
            <person name="Chen C."/>
            <person name="Bauer D."/>
            <person name="Andreopoulos W."/>
            <person name="Pangilinan J."/>
            <person name="LaButti K."/>
            <person name="Riley R."/>
            <person name="Lipzen A."/>
            <person name="Clum A."/>
            <person name="Drula E."/>
            <person name="Henrissat B."/>
            <person name="Kohler A."/>
            <person name="Grigoriev I.V."/>
            <person name="Martin F.M."/>
            <person name="Hacquard S."/>
        </authorList>
    </citation>
    <scope>NUCLEOTIDE SEQUENCE</scope>
    <source>
        <strain evidence="4">MPI-CAGE-AT-0021</strain>
    </source>
</reference>
<evidence type="ECO:0000313" key="5">
    <source>
        <dbReference type="Proteomes" id="UP000717696"/>
    </source>
</evidence>
<dbReference type="AlphaFoldDB" id="A0A9P9FJ08"/>
<dbReference type="Pfam" id="PF00172">
    <property type="entry name" value="Zn_clus"/>
    <property type="match status" value="1"/>
</dbReference>
<feature type="compositionally biased region" description="Polar residues" evidence="2">
    <location>
        <begin position="190"/>
        <end position="210"/>
    </location>
</feature>
<sequence length="452" mass="48898">MTLDVLIYQSAPVPQWNTPPPSPHSLFFCVQNISLEVLGTQRRSILRSTEPMTSIMSSYQYPLPPVSTAADMSQPAYAPTYHTLPQQPSSIGPYYASGARQLQPANPELHPQHTQFGTLADKKKNKLGYHRTTVACGNCRRRKIRCAPGPIDAQNRCANCVRMKKDCIFYPVDQPPPPTELQVELAQLTSSTGPKGTDSLSPVTSSGNLTRHSKIQPSGPIPQHIRTVLPSTFKSGNVEVHPPEAKATLGSSTSKALDYGGQPVTNWIHPDLSQSPISNTADMNQTWRGYPPESPMTAQFSPFGPSTPSATWAPGDSDPDSRGDMPWGHYPPPGRSMSYGGEPPIQYPPGPQGRQFDRRASMFPDVYTPSMAMPMSGMETSGGLGMDPLGQLPAGAAPTQAFGAWNQAQSPQHSGYSYSAWGFSGPGQPMQAEPGQHHPDNEPPPDVYYPPG</sequence>
<feature type="region of interest" description="Disordered" evidence="2">
    <location>
        <begin position="304"/>
        <end position="327"/>
    </location>
</feature>
<accession>A0A9P9FJ08</accession>
<feature type="compositionally biased region" description="Polar residues" evidence="2">
    <location>
        <begin position="272"/>
        <end position="287"/>
    </location>
</feature>
<dbReference type="Gene3D" id="4.10.240.10">
    <property type="entry name" value="Zn(2)-C6 fungal-type DNA-binding domain"/>
    <property type="match status" value="1"/>
</dbReference>
<keyword evidence="1" id="KW-0539">Nucleus</keyword>
<proteinExistence type="predicted"/>
<evidence type="ECO:0000259" key="3">
    <source>
        <dbReference type="PROSITE" id="PS50048"/>
    </source>
</evidence>
<evidence type="ECO:0000256" key="1">
    <source>
        <dbReference type="ARBA" id="ARBA00023242"/>
    </source>
</evidence>
<organism evidence="4 5">
    <name type="scientific">Dactylonectria estremocensis</name>
    <dbReference type="NCBI Taxonomy" id="1079267"/>
    <lineage>
        <taxon>Eukaryota</taxon>
        <taxon>Fungi</taxon>
        <taxon>Dikarya</taxon>
        <taxon>Ascomycota</taxon>
        <taxon>Pezizomycotina</taxon>
        <taxon>Sordariomycetes</taxon>
        <taxon>Hypocreomycetidae</taxon>
        <taxon>Hypocreales</taxon>
        <taxon>Nectriaceae</taxon>
        <taxon>Dactylonectria</taxon>
    </lineage>
</organism>
<dbReference type="SUPFAM" id="SSF57701">
    <property type="entry name" value="Zn2/Cys6 DNA-binding domain"/>
    <property type="match status" value="1"/>
</dbReference>
<gene>
    <name evidence="4" type="ORF">B0J13DRAFT_30465</name>
</gene>